<dbReference type="AlphaFoldDB" id="A0A9X6VBY0"/>
<evidence type="ECO:0000313" key="2">
    <source>
        <dbReference type="Proteomes" id="UP000220397"/>
    </source>
</evidence>
<gene>
    <name evidence="1" type="ORF">CN398_09085</name>
</gene>
<organism evidence="1 2">
    <name type="scientific">Bacillus thuringiensis</name>
    <dbReference type="NCBI Taxonomy" id="1428"/>
    <lineage>
        <taxon>Bacteria</taxon>
        <taxon>Bacillati</taxon>
        <taxon>Bacillota</taxon>
        <taxon>Bacilli</taxon>
        <taxon>Bacillales</taxon>
        <taxon>Bacillaceae</taxon>
        <taxon>Bacillus</taxon>
        <taxon>Bacillus cereus group</taxon>
    </lineage>
</organism>
<comment type="caution">
    <text evidence="1">The sequence shown here is derived from an EMBL/GenBank/DDBJ whole genome shotgun (WGS) entry which is preliminary data.</text>
</comment>
<reference evidence="1 2" key="1">
    <citation type="submission" date="2017-09" db="EMBL/GenBank/DDBJ databases">
        <title>Large-scale bioinformatics analysis of Bacillus genomes uncovers conserved roles of natural products in bacterial physiology.</title>
        <authorList>
            <consortium name="Agbiome Team Llc"/>
            <person name="Bleich R.M."/>
            <person name="Kirk G.J."/>
            <person name="Santa Maria K.C."/>
            <person name="Allen S.E."/>
            <person name="Farag S."/>
            <person name="Shank E.A."/>
            <person name="Bowers A."/>
        </authorList>
    </citation>
    <scope>NUCLEOTIDE SEQUENCE [LARGE SCALE GENOMIC DNA]</scope>
    <source>
        <strain evidence="1 2">AFS015413</strain>
    </source>
</reference>
<accession>A0A9X6VBY0</accession>
<dbReference type="RefSeq" id="WP_098368756.1">
    <property type="nucleotide sequence ID" value="NZ_JARSYC010000071.1"/>
</dbReference>
<dbReference type="Proteomes" id="UP000220397">
    <property type="component" value="Unassembled WGS sequence"/>
</dbReference>
<dbReference type="EMBL" id="NTUS01000026">
    <property type="protein sequence ID" value="PFB07880.1"/>
    <property type="molecule type" value="Genomic_DNA"/>
</dbReference>
<proteinExistence type="predicted"/>
<protein>
    <submittedName>
        <fullName evidence="1">Uncharacterized protein</fullName>
    </submittedName>
</protein>
<name>A0A9X6VBY0_BACTU</name>
<evidence type="ECO:0000313" key="1">
    <source>
        <dbReference type="EMBL" id="PFB07880.1"/>
    </source>
</evidence>
<sequence>MIEFIGGAIGQLFLLIPSKKQKIFKKKFKILKQKEWFKNKYSSGILFDNQVKEFIVNYDIDNMIKSDSEIEIFKKKLDELLLKNDVR</sequence>